<feature type="region of interest" description="Disordered" evidence="2">
    <location>
        <begin position="358"/>
        <end position="484"/>
    </location>
</feature>
<feature type="signal peptide" evidence="3">
    <location>
        <begin position="1"/>
        <end position="19"/>
    </location>
</feature>
<feature type="compositionally biased region" description="Pro residues" evidence="2">
    <location>
        <begin position="637"/>
        <end position="654"/>
    </location>
</feature>
<dbReference type="GO" id="GO:0005524">
    <property type="term" value="F:ATP binding"/>
    <property type="evidence" value="ECO:0007669"/>
    <property type="project" value="UniProtKB-UniRule"/>
</dbReference>
<dbReference type="InterPro" id="IPR011009">
    <property type="entry name" value="Kinase-like_dom_sf"/>
</dbReference>
<feature type="region of interest" description="Disordered" evidence="2">
    <location>
        <begin position="511"/>
        <end position="605"/>
    </location>
</feature>
<dbReference type="PANTHER" id="PTHR44329">
    <property type="entry name" value="SERINE/THREONINE-PROTEIN KINASE TNNI3K-RELATED"/>
    <property type="match status" value="1"/>
</dbReference>
<feature type="binding site" evidence="1">
    <location>
        <position position="702"/>
    </location>
    <ligand>
        <name>ATP</name>
        <dbReference type="ChEBI" id="CHEBI:30616"/>
    </ligand>
</feature>
<accession>A0A836B3W4</accession>
<keyword evidence="3" id="KW-0732">Signal</keyword>
<gene>
    <name evidence="5" type="ORF">HYH02_008219</name>
</gene>
<organism evidence="5 6">
    <name type="scientific">Chlamydomonas schloesseri</name>
    <dbReference type="NCBI Taxonomy" id="2026947"/>
    <lineage>
        <taxon>Eukaryota</taxon>
        <taxon>Viridiplantae</taxon>
        <taxon>Chlorophyta</taxon>
        <taxon>core chlorophytes</taxon>
        <taxon>Chlorophyceae</taxon>
        <taxon>CS clade</taxon>
        <taxon>Chlamydomonadales</taxon>
        <taxon>Chlamydomonadaceae</taxon>
        <taxon>Chlamydomonas</taxon>
    </lineage>
</organism>
<feature type="compositionally biased region" description="Low complexity" evidence="2">
    <location>
        <begin position="561"/>
        <end position="582"/>
    </location>
</feature>
<dbReference type="EMBL" id="JAEHOD010000025">
    <property type="protein sequence ID" value="KAG2446648.1"/>
    <property type="molecule type" value="Genomic_DNA"/>
</dbReference>
<dbReference type="OrthoDB" id="548589at2759"/>
<keyword evidence="1" id="KW-0547">Nucleotide-binding</keyword>
<dbReference type="AlphaFoldDB" id="A0A836B3W4"/>
<evidence type="ECO:0000256" key="1">
    <source>
        <dbReference type="PROSITE-ProRule" id="PRU10141"/>
    </source>
</evidence>
<evidence type="ECO:0000313" key="6">
    <source>
        <dbReference type="Proteomes" id="UP000613740"/>
    </source>
</evidence>
<proteinExistence type="predicted"/>
<feature type="compositionally biased region" description="Gly residues" evidence="2">
    <location>
        <begin position="455"/>
        <end position="470"/>
    </location>
</feature>
<protein>
    <recommendedName>
        <fullName evidence="4">Protein kinase domain-containing protein</fullName>
    </recommendedName>
</protein>
<feature type="chain" id="PRO_5032594924" description="Protein kinase domain-containing protein" evidence="3">
    <location>
        <begin position="20"/>
        <end position="981"/>
    </location>
</feature>
<feature type="compositionally biased region" description="Polar residues" evidence="2">
    <location>
        <begin position="430"/>
        <end position="441"/>
    </location>
</feature>
<feature type="domain" description="Protein kinase" evidence="4">
    <location>
        <begin position="675"/>
        <end position="954"/>
    </location>
</feature>
<dbReference type="InterPro" id="IPR017441">
    <property type="entry name" value="Protein_kinase_ATP_BS"/>
</dbReference>
<dbReference type="PANTHER" id="PTHR44329:SF214">
    <property type="entry name" value="PROTEIN KINASE DOMAIN-CONTAINING PROTEIN"/>
    <property type="match status" value="1"/>
</dbReference>
<evidence type="ECO:0000259" key="4">
    <source>
        <dbReference type="PROSITE" id="PS50011"/>
    </source>
</evidence>
<name>A0A836B3W4_9CHLO</name>
<sequence>MSVLMLALLLAATVGTSQAQDFVGSVRVVNSTRELSAALNDTSVSTIYLNGTLTLVREEWGGTVVISSARSVTLAGAPQWQSQAIYVSLNWANLTGIIWLEPTASLVLEGLEMQDYHNLTQTNFLPFRASPGAFVTARNCILRRRVGLSVEFAIIPMRSAERPPGVPGPQQCQLYPELRYNSTALGRGAEHYEAMVIQQTDVQAVLPPYLSGNAGYNGFQWAALGSFYFVDHQVEQACLNEKPGAECLADLIRYLNGDTDTGGGSSGKGDGYLMTVVVAVVLPGSVILLAISIAAGRMGMNRACEEPPDLSCRPDPDLEAANKLYGGMGGGSAEGGGGSGGPGGGAAAGGAGMRPSRFGAGGAGAGRFDDDDEGGLFLGLNHPDEPLPAWRPTEPYADADPKGNSGGAGGGNGGGGGDGRASKGLDGEDSSPSNSDGSRTPDSLIAAPLPPQPADGGGTDAAGTAAGAGGAADSSAGGSGRQQQSIVITLSAEQVARMHQAAMANGTLANRAAAAGAQQPAGQGEIQEGSGGDSAKGDEASSLGRGGTAAAGAGPGPGPEPGAQDPGIPRQQGAPAGGADADGSGRGGIASPTGPPTPAGATTAVTTGAGGPGAVAAATAAAAAVGAAAGAALAQAQPPPTMQAPQPQPQPPRDVPAELLEMSKAVRCSVQDVAIQMEAVIGAGSFGVVYKGTWQGLTVAIKTVVFSATTDHRRSALKEAALASSVVHPNIIATYCSELQSIGGHHGLLPMPAHQAPIMDWRLYIVQEYADGGALRSLYGRKDIWPAPGEANMAAVLSLAYGIARAIAHLHTKRIVHGDLNPNNVLLKRNDAEPSGYTVKVGDFGLSVMLPQQVSHLSNMRMGTMFYMCPAVLLKAQVGPASDVFSLGVVLWELFNGQCAGRQTPEGPRYVPTFPAFPPTCPPAYRKLALSCLQKQPANRPTAAQVEQQLEVLLATATSSPDGPLRLATLTAAELNRMLTV</sequence>
<feature type="compositionally biased region" description="Gly residues" evidence="2">
    <location>
        <begin position="404"/>
        <end position="419"/>
    </location>
</feature>
<dbReference type="GO" id="GO:0004674">
    <property type="term" value="F:protein serine/threonine kinase activity"/>
    <property type="evidence" value="ECO:0007669"/>
    <property type="project" value="TreeGrafter"/>
</dbReference>
<dbReference type="InterPro" id="IPR000719">
    <property type="entry name" value="Prot_kinase_dom"/>
</dbReference>
<dbReference type="Gene3D" id="1.10.510.10">
    <property type="entry name" value="Transferase(Phosphotransferase) domain 1"/>
    <property type="match status" value="1"/>
</dbReference>
<dbReference type="Proteomes" id="UP000613740">
    <property type="component" value="Unassembled WGS sequence"/>
</dbReference>
<keyword evidence="1" id="KW-0067">ATP-binding</keyword>
<evidence type="ECO:0000256" key="3">
    <source>
        <dbReference type="SAM" id="SignalP"/>
    </source>
</evidence>
<comment type="caution">
    <text evidence="5">The sequence shown here is derived from an EMBL/GenBank/DDBJ whole genome shotgun (WGS) entry which is preliminary data.</text>
</comment>
<feature type="region of interest" description="Disordered" evidence="2">
    <location>
        <begin position="636"/>
        <end position="655"/>
    </location>
</feature>
<evidence type="ECO:0000256" key="2">
    <source>
        <dbReference type="SAM" id="MobiDB-lite"/>
    </source>
</evidence>
<reference evidence="5" key="1">
    <citation type="journal article" date="2020" name="bioRxiv">
        <title>Comparative genomics of Chlamydomonas.</title>
        <authorList>
            <person name="Craig R.J."/>
            <person name="Hasan A.R."/>
            <person name="Ness R.W."/>
            <person name="Keightley P.D."/>
        </authorList>
    </citation>
    <scope>NUCLEOTIDE SEQUENCE</scope>
    <source>
        <strain evidence="5">CCAP 11/173</strain>
    </source>
</reference>
<dbReference type="PROSITE" id="PS50011">
    <property type="entry name" value="PROTEIN_KINASE_DOM"/>
    <property type="match status" value="1"/>
</dbReference>
<feature type="compositionally biased region" description="Gly residues" evidence="2">
    <location>
        <begin position="544"/>
        <end position="555"/>
    </location>
</feature>
<dbReference type="InterPro" id="IPR051681">
    <property type="entry name" value="Ser/Thr_Kinases-Pseudokinases"/>
</dbReference>
<evidence type="ECO:0000313" key="5">
    <source>
        <dbReference type="EMBL" id="KAG2446648.1"/>
    </source>
</evidence>
<dbReference type="SUPFAM" id="SSF56112">
    <property type="entry name" value="Protein kinase-like (PK-like)"/>
    <property type="match status" value="1"/>
</dbReference>
<dbReference type="PROSITE" id="PS00107">
    <property type="entry name" value="PROTEIN_KINASE_ATP"/>
    <property type="match status" value="1"/>
</dbReference>
<feature type="compositionally biased region" description="Low complexity" evidence="2">
    <location>
        <begin position="511"/>
        <end position="527"/>
    </location>
</feature>
<keyword evidence="6" id="KW-1185">Reference proteome</keyword>
<dbReference type="Gene3D" id="3.30.200.20">
    <property type="entry name" value="Phosphorylase Kinase, domain 1"/>
    <property type="match status" value="1"/>
</dbReference>
<dbReference type="Pfam" id="PF00069">
    <property type="entry name" value="Pkinase"/>
    <property type="match status" value="1"/>
</dbReference>